<sequence>MKNLKPYKEECFEIHKKAVNKKHTGELKSRLELLNPLVENEYKSFDERFSQKELHKLVSNATLYAAKEDLTTLYSYQSSVIKSVRESIRKLQVKTIISTCQNCTIDSANSFDHVLPKSKFPEFIVNPKNLFPCCTTCNSHKLNAISEDGNDVFLNLYLDELPIIQYLFVDVFLDKYSELNFRYYLSNTDNKINSDFFNVINNHYTKLHLFERMRLKSIEYISELETKILTFRHRLSLDTIINDITNATNHDKEAYGHNYWRCILEIALINSPLFIDKYK</sequence>
<evidence type="ECO:0000313" key="1">
    <source>
        <dbReference type="EMBL" id="GAL83615.1"/>
    </source>
</evidence>
<dbReference type="OrthoDB" id="9816185at2"/>
<keyword evidence="2" id="KW-1185">Reference proteome</keyword>
<dbReference type="STRING" id="153721.MYP_842"/>
<dbReference type="Proteomes" id="UP000030185">
    <property type="component" value="Unassembled WGS sequence"/>
</dbReference>
<dbReference type="AlphaFoldDB" id="A0A098L9L0"/>
<proteinExistence type="predicted"/>
<gene>
    <name evidence="1" type="ORF">MYP_842</name>
</gene>
<dbReference type="EMBL" id="BBLT01000001">
    <property type="protein sequence ID" value="GAL83615.1"/>
    <property type="molecule type" value="Genomic_DNA"/>
</dbReference>
<protein>
    <recommendedName>
        <fullName evidence="3">HNH endonuclease</fullName>
    </recommendedName>
</protein>
<name>A0A098L9L0_9BACT</name>
<organism evidence="1 2">
    <name type="scientific">Sporocytophaga myxococcoides</name>
    <dbReference type="NCBI Taxonomy" id="153721"/>
    <lineage>
        <taxon>Bacteria</taxon>
        <taxon>Pseudomonadati</taxon>
        <taxon>Bacteroidota</taxon>
        <taxon>Cytophagia</taxon>
        <taxon>Cytophagales</taxon>
        <taxon>Cytophagaceae</taxon>
        <taxon>Sporocytophaga</taxon>
    </lineage>
</organism>
<evidence type="ECO:0008006" key="3">
    <source>
        <dbReference type="Google" id="ProtNLM"/>
    </source>
</evidence>
<accession>A0A098L9L0</accession>
<reference evidence="1 2" key="1">
    <citation type="submission" date="2014-09" db="EMBL/GenBank/DDBJ databases">
        <title>Sporocytophaga myxococcoides PG-01 genome sequencing.</title>
        <authorList>
            <person name="Liu L."/>
            <person name="Gao P.J."/>
            <person name="Chen G.J."/>
            <person name="Wang L.S."/>
        </authorList>
    </citation>
    <scope>NUCLEOTIDE SEQUENCE [LARGE SCALE GENOMIC DNA]</scope>
    <source>
        <strain evidence="1 2">PG-01</strain>
    </source>
</reference>
<dbReference type="Gene3D" id="1.10.30.50">
    <property type="match status" value="1"/>
</dbReference>
<dbReference type="eggNOG" id="COG1403">
    <property type="taxonomic scope" value="Bacteria"/>
</dbReference>
<evidence type="ECO:0000313" key="2">
    <source>
        <dbReference type="Proteomes" id="UP000030185"/>
    </source>
</evidence>
<comment type="caution">
    <text evidence="1">The sequence shown here is derived from an EMBL/GenBank/DDBJ whole genome shotgun (WGS) entry which is preliminary data.</text>
</comment>
<dbReference type="RefSeq" id="WP_045458723.1">
    <property type="nucleotide sequence ID" value="NZ_BBLT01000001.1"/>
</dbReference>